<dbReference type="RefSeq" id="WP_091580642.1">
    <property type="nucleotide sequence ID" value="NZ_FMXM01000012.1"/>
</dbReference>
<protein>
    <submittedName>
        <fullName evidence="2">Glycosyl transferase, family 25</fullName>
    </submittedName>
</protein>
<dbReference type="STRING" id="1165689.SAMN02927914_03828"/>
<accession>A0A1G5YW79</accession>
<proteinExistence type="predicted"/>
<feature type="domain" description="Glycosyl transferase family 25" evidence="1">
    <location>
        <begin position="2"/>
        <end position="174"/>
    </location>
</feature>
<dbReference type="GO" id="GO:0016740">
    <property type="term" value="F:transferase activity"/>
    <property type="evidence" value="ECO:0007669"/>
    <property type="project" value="UniProtKB-KW"/>
</dbReference>
<organism evidence="2 3">
    <name type="scientific">Mesorhizobium qingshengii</name>
    <dbReference type="NCBI Taxonomy" id="1165689"/>
    <lineage>
        <taxon>Bacteria</taxon>
        <taxon>Pseudomonadati</taxon>
        <taxon>Pseudomonadota</taxon>
        <taxon>Alphaproteobacteria</taxon>
        <taxon>Hyphomicrobiales</taxon>
        <taxon>Phyllobacteriaceae</taxon>
        <taxon>Mesorhizobium</taxon>
    </lineage>
</organism>
<reference evidence="2 3" key="1">
    <citation type="submission" date="2016-10" db="EMBL/GenBank/DDBJ databases">
        <authorList>
            <person name="de Groot N.N."/>
        </authorList>
    </citation>
    <scope>NUCLEOTIDE SEQUENCE [LARGE SCALE GENOMIC DNA]</scope>
    <source>
        <strain evidence="2 3">CGMCC 1.12097</strain>
    </source>
</reference>
<gene>
    <name evidence="2" type="ORF">SAMN02927914_03828</name>
</gene>
<dbReference type="AlphaFoldDB" id="A0A1G5YW79"/>
<dbReference type="EMBL" id="FMXM01000012">
    <property type="protein sequence ID" value="SDA87029.1"/>
    <property type="molecule type" value="Genomic_DNA"/>
</dbReference>
<dbReference type="Pfam" id="PF01755">
    <property type="entry name" value="Glyco_transf_25"/>
    <property type="match status" value="1"/>
</dbReference>
<sequence length="286" mass="32007">MKCLVINLDRSPDRLAHITAEFARIGIAFERIVAIDARDHPDLVLQPQHAMYAIRRLSRSEIACMHSHRACWSIIAQDDAPYGAVFEDDMVFSAKAGALLADAGWIPADADAIKLETFFSKTMIQRKKTSVGRGFSVFRLRRSHMGTGGYVLSRQMARDLLEATAQTNAAADDLVFNPAFPTSGSKTIYQLVPALCAQDQFVDDRLPSLLSEERDAEWVASGLTVKRKKPIAEKIRIETRRIVEWIIDFCRLRQYRVIPLDPPAAKDQAACRVASGAHTQRRENAL</sequence>
<keyword evidence="2" id="KW-0808">Transferase</keyword>
<name>A0A1G5YW79_9HYPH</name>
<evidence type="ECO:0000313" key="2">
    <source>
        <dbReference type="EMBL" id="SDA87029.1"/>
    </source>
</evidence>
<evidence type="ECO:0000259" key="1">
    <source>
        <dbReference type="Pfam" id="PF01755"/>
    </source>
</evidence>
<dbReference type="OrthoDB" id="259382at2"/>
<dbReference type="CDD" id="cd06532">
    <property type="entry name" value="Glyco_transf_25"/>
    <property type="match status" value="1"/>
</dbReference>
<dbReference type="Proteomes" id="UP000198588">
    <property type="component" value="Unassembled WGS sequence"/>
</dbReference>
<dbReference type="InterPro" id="IPR002654">
    <property type="entry name" value="Glyco_trans_25"/>
</dbReference>
<evidence type="ECO:0000313" key="3">
    <source>
        <dbReference type="Proteomes" id="UP000198588"/>
    </source>
</evidence>